<proteinExistence type="predicted"/>
<dbReference type="AlphaFoldDB" id="V6HXA4"/>
<dbReference type="InterPro" id="IPR016047">
    <property type="entry name" value="M23ase_b-sheet_dom"/>
</dbReference>
<dbReference type="EMBL" id="AHMT02000030">
    <property type="protein sequence ID" value="EQA62580.1"/>
    <property type="molecule type" value="Genomic_DNA"/>
</dbReference>
<evidence type="ECO:0000313" key="3">
    <source>
        <dbReference type="Proteomes" id="UP000018747"/>
    </source>
</evidence>
<organism evidence="2 3">
    <name type="scientific">Leptospira alexanderi serovar Manhao 3 str. L 60</name>
    <dbReference type="NCBI Taxonomy" id="1049759"/>
    <lineage>
        <taxon>Bacteria</taxon>
        <taxon>Pseudomonadati</taxon>
        <taxon>Spirochaetota</taxon>
        <taxon>Spirochaetia</taxon>
        <taxon>Leptospirales</taxon>
        <taxon>Leptospiraceae</taxon>
        <taxon>Leptospira</taxon>
    </lineage>
</organism>
<reference evidence="2" key="1">
    <citation type="submission" date="2013-05" db="EMBL/GenBank/DDBJ databases">
        <authorList>
            <person name="Harkins D.M."/>
            <person name="Durkin A.S."/>
            <person name="Brinkac L.M."/>
            <person name="Haft D.H."/>
            <person name="Selengut J.D."/>
            <person name="Sanka R."/>
            <person name="DePew J."/>
            <person name="Purushe J."/>
            <person name="Hartskeerl R.A."/>
            <person name="Ahmed A."/>
            <person name="van der Linden H."/>
            <person name="Goris M.G.A."/>
            <person name="Vinetz J.M."/>
            <person name="Sutton G.G."/>
            <person name="Nierman W.C."/>
            <person name="Fouts D.E."/>
        </authorList>
    </citation>
    <scope>NUCLEOTIDE SEQUENCE [LARGE SCALE GENOMIC DNA]</scope>
    <source>
        <strain evidence="2">L 60</strain>
    </source>
</reference>
<feature type="domain" description="M23ase beta-sheet core" evidence="1">
    <location>
        <begin position="5"/>
        <end position="49"/>
    </location>
</feature>
<dbReference type="GO" id="GO:0004222">
    <property type="term" value="F:metalloendopeptidase activity"/>
    <property type="evidence" value="ECO:0007669"/>
    <property type="project" value="TreeGrafter"/>
</dbReference>
<comment type="caution">
    <text evidence="2">The sequence shown here is derived from an EMBL/GenBank/DDBJ whole genome shotgun (WGS) entry which is preliminary data.</text>
</comment>
<dbReference type="Gene3D" id="2.70.70.10">
    <property type="entry name" value="Glucose Permease (Domain IIA)"/>
    <property type="match status" value="1"/>
</dbReference>
<keyword evidence="3" id="KW-1185">Reference proteome</keyword>
<dbReference type="Pfam" id="PF01551">
    <property type="entry name" value="Peptidase_M23"/>
    <property type="match status" value="1"/>
</dbReference>
<dbReference type="PANTHER" id="PTHR21666:SF270">
    <property type="entry name" value="MUREIN HYDROLASE ACTIVATOR ENVC"/>
    <property type="match status" value="1"/>
</dbReference>
<dbReference type="PANTHER" id="PTHR21666">
    <property type="entry name" value="PEPTIDASE-RELATED"/>
    <property type="match status" value="1"/>
</dbReference>
<name>V6HXA4_9LEPT</name>
<evidence type="ECO:0000259" key="1">
    <source>
        <dbReference type="Pfam" id="PF01551"/>
    </source>
</evidence>
<accession>V6HXA4</accession>
<sequence length="60" mass="6976">MRFHTESYYAHLSKIGVSKGDKIKKGKKIGRIGDANRRYGPHLHFEMRNDFFLPTDLISP</sequence>
<dbReference type="InterPro" id="IPR011055">
    <property type="entry name" value="Dup_hybrid_motif"/>
</dbReference>
<dbReference type="SUPFAM" id="SSF51261">
    <property type="entry name" value="Duplicated hybrid motif"/>
    <property type="match status" value="1"/>
</dbReference>
<dbReference type="Proteomes" id="UP000018747">
    <property type="component" value="Unassembled WGS sequence"/>
</dbReference>
<evidence type="ECO:0000313" key="2">
    <source>
        <dbReference type="EMBL" id="EQA62580.1"/>
    </source>
</evidence>
<dbReference type="STRING" id="100053.GCA_002009845_01402"/>
<gene>
    <name evidence="2" type="ORF">LEP1GSC062_3375</name>
</gene>
<protein>
    <submittedName>
        <fullName evidence="2">Peptidase, M23 domain protein</fullName>
    </submittedName>
</protein>
<dbReference type="InterPro" id="IPR050570">
    <property type="entry name" value="Cell_wall_metabolism_enzyme"/>
</dbReference>